<feature type="compositionally biased region" description="Low complexity" evidence="1">
    <location>
        <begin position="169"/>
        <end position="178"/>
    </location>
</feature>
<name>A0A6I9QS64_ELAGV</name>
<dbReference type="InParanoid" id="A0A6I9QS64"/>
<dbReference type="PANTHER" id="PTHR33179:SF29">
    <property type="entry name" value="OS06G0666400 PROTEIN"/>
    <property type="match status" value="1"/>
</dbReference>
<feature type="region of interest" description="Disordered" evidence="1">
    <location>
        <begin position="154"/>
        <end position="184"/>
    </location>
</feature>
<dbReference type="GeneID" id="105039691"/>
<dbReference type="KEGG" id="egu:105039691"/>
<dbReference type="Proteomes" id="UP000504607">
    <property type="component" value="Chromosome 2"/>
</dbReference>
<dbReference type="AlphaFoldDB" id="A0A6I9QS64"/>
<accession>A0A6I9QS64</accession>
<dbReference type="Pfam" id="PF05678">
    <property type="entry name" value="VQ"/>
    <property type="match status" value="1"/>
</dbReference>
<evidence type="ECO:0000313" key="3">
    <source>
        <dbReference type="Proteomes" id="UP000504607"/>
    </source>
</evidence>
<dbReference type="InterPro" id="IPR039609">
    <property type="entry name" value="VQ_15/22"/>
</dbReference>
<proteinExistence type="predicted"/>
<gene>
    <name evidence="4" type="primary">LOC105039691</name>
</gene>
<protein>
    <submittedName>
        <fullName evidence="4">VQ motif-containing protein 22</fullName>
    </submittedName>
</protein>
<reference evidence="4" key="1">
    <citation type="submission" date="2025-08" db="UniProtKB">
        <authorList>
            <consortium name="RefSeq"/>
        </authorList>
    </citation>
    <scope>IDENTIFICATION</scope>
</reference>
<dbReference type="PANTHER" id="PTHR33179">
    <property type="entry name" value="VQ MOTIF-CONTAINING PROTEIN"/>
    <property type="match status" value="1"/>
</dbReference>
<keyword evidence="3" id="KW-1185">Reference proteome</keyword>
<feature type="domain" description="VQ" evidence="2">
    <location>
        <begin position="85"/>
        <end position="112"/>
    </location>
</feature>
<feature type="compositionally biased region" description="Basic residues" evidence="1">
    <location>
        <begin position="74"/>
        <end position="84"/>
    </location>
</feature>
<feature type="compositionally biased region" description="Low complexity" evidence="1">
    <location>
        <begin position="48"/>
        <end position="67"/>
    </location>
</feature>
<sequence length="234" mass="25556">MAMSDTSSGPPEWAQFYCQNGLGTHPAATPAMLGHMSGGVADSTVVTTTSSPTIAGSSSSPTSHPAAIEGRVGKSARRRSRASRRAPTTLLNTDTTNFRAMVQQFTGIPSGPYSSSYQPSNRPVINFGLNFNDPLRQATVVPFGRLQQLQQQQQYQGQSFQHQHEGGHHYQPQQQQQQSYDGTMFDGNHDIFLQGFSNPRANLEVTDGFFLEGMTGQMMPRTNSTDTRTNGFFS</sequence>
<evidence type="ECO:0000313" key="4">
    <source>
        <dbReference type="RefSeq" id="XP_010914245.1"/>
    </source>
</evidence>
<evidence type="ECO:0000259" key="2">
    <source>
        <dbReference type="Pfam" id="PF05678"/>
    </source>
</evidence>
<dbReference type="FunCoup" id="A0A6I9QS64">
    <property type="interactions" value="50"/>
</dbReference>
<organism evidence="3 4">
    <name type="scientific">Elaeis guineensis var. tenera</name>
    <name type="common">Oil palm</name>
    <dbReference type="NCBI Taxonomy" id="51953"/>
    <lineage>
        <taxon>Eukaryota</taxon>
        <taxon>Viridiplantae</taxon>
        <taxon>Streptophyta</taxon>
        <taxon>Embryophyta</taxon>
        <taxon>Tracheophyta</taxon>
        <taxon>Spermatophyta</taxon>
        <taxon>Magnoliopsida</taxon>
        <taxon>Liliopsida</taxon>
        <taxon>Arecaceae</taxon>
        <taxon>Arecoideae</taxon>
        <taxon>Cocoseae</taxon>
        <taxon>Elaeidinae</taxon>
        <taxon>Elaeis</taxon>
    </lineage>
</organism>
<feature type="region of interest" description="Disordered" evidence="1">
    <location>
        <begin position="48"/>
        <end position="89"/>
    </location>
</feature>
<dbReference type="RefSeq" id="XP_010914245.1">
    <property type="nucleotide sequence ID" value="XM_010915943.3"/>
</dbReference>
<evidence type="ECO:0000256" key="1">
    <source>
        <dbReference type="SAM" id="MobiDB-lite"/>
    </source>
</evidence>
<dbReference type="OrthoDB" id="780193at2759"/>
<dbReference type="InterPro" id="IPR008889">
    <property type="entry name" value="VQ"/>
</dbReference>